<sequence length="161" mass="16701">MKDVAVIMGSVSDLPTMQNSIDILKDLSVGYEVHVISAHRMPEEMLDFARTASSNGIKVIIAGAGGAAHLPGMIAAATILPVVGVPVQSKALNGIDSLLSIVQMPGGIPVATMAIGKAGAINAALMAVRICALTNSKYLKSLSDYQESMHDKSLESGNDLE</sequence>
<protein>
    <recommendedName>
        <fullName evidence="3 4">N5-carboxyaminoimidazole ribonucleotide mutase</fullName>
        <shortName evidence="3 4">N5-CAIR mutase</shortName>
        <ecNumber evidence="3 4">5.4.99.18</ecNumber>
    </recommendedName>
    <alternativeName>
        <fullName evidence="3">5-(carboxyamino)imidazole ribonucleotide mutase</fullName>
    </alternativeName>
</protein>
<accession>A0ABW4BQR1</accession>
<dbReference type="SMART" id="SM01001">
    <property type="entry name" value="AIRC"/>
    <property type="match status" value="1"/>
</dbReference>
<comment type="caution">
    <text evidence="6">The sequence shown here is derived from an EMBL/GenBank/DDBJ whole genome shotgun (WGS) entry which is preliminary data.</text>
</comment>
<reference evidence="7" key="1">
    <citation type="journal article" date="2019" name="Int. J. Syst. Evol. Microbiol.">
        <title>The Global Catalogue of Microorganisms (GCM) 10K type strain sequencing project: providing services to taxonomists for standard genome sequencing and annotation.</title>
        <authorList>
            <consortium name="The Broad Institute Genomics Platform"/>
            <consortium name="The Broad Institute Genome Sequencing Center for Infectious Disease"/>
            <person name="Wu L."/>
            <person name="Ma J."/>
        </authorList>
    </citation>
    <scope>NUCLEOTIDE SEQUENCE [LARGE SCALE GENOMIC DNA]</scope>
    <source>
        <strain evidence="7">CCM 8936</strain>
    </source>
</reference>
<feature type="binding site" evidence="3">
    <location>
        <position position="40"/>
    </location>
    <ligand>
        <name>substrate</name>
    </ligand>
</feature>
<dbReference type="PANTHER" id="PTHR23046">
    <property type="entry name" value="PHOSPHORIBOSYLAMINOIMIDAZOLE CARBOXYLASE CATALYTIC SUBUNIT"/>
    <property type="match status" value="1"/>
</dbReference>
<dbReference type="InterPro" id="IPR024694">
    <property type="entry name" value="PurE_prokaryotes"/>
</dbReference>
<comment type="function">
    <text evidence="3 4">Catalyzes the conversion of N5-carboxyaminoimidazole ribonucleotide (N5-CAIR) to 4-carboxy-5-aminoimidazole ribonucleotide (CAIR).</text>
</comment>
<comment type="similarity">
    <text evidence="3">Belongs to the AIR carboxylase family. Class I subfamily.</text>
</comment>
<feature type="domain" description="PurE" evidence="5">
    <location>
        <begin position="2"/>
        <end position="153"/>
    </location>
</feature>
<dbReference type="Proteomes" id="UP001597251">
    <property type="component" value="Unassembled WGS sequence"/>
</dbReference>
<dbReference type="PANTHER" id="PTHR23046:SF2">
    <property type="entry name" value="PHOSPHORIBOSYLAMINOIMIDAZOLE CARBOXYLASE"/>
    <property type="match status" value="1"/>
</dbReference>
<dbReference type="Pfam" id="PF00731">
    <property type="entry name" value="AIRC"/>
    <property type="match status" value="1"/>
</dbReference>
<dbReference type="EMBL" id="JBHTOI010000002">
    <property type="protein sequence ID" value="MFD1417241.1"/>
    <property type="molecule type" value="Genomic_DNA"/>
</dbReference>
<dbReference type="NCBIfam" id="TIGR01162">
    <property type="entry name" value="purE"/>
    <property type="match status" value="1"/>
</dbReference>
<dbReference type="GO" id="GO:0004638">
    <property type="term" value="F:phosphoribosylaminoimidazole carboxylase activity"/>
    <property type="evidence" value="ECO:0007669"/>
    <property type="project" value="UniProtKB-EC"/>
</dbReference>
<evidence type="ECO:0000256" key="2">
    <source>
        <dbReference type="ARBA" id="ARBA00023235"/>
    </source>
</evidence>
<dbReference type="InterPro" id="IPR000031">
    <property type="entry name" value="PurE_dom"/>
</dbReference>
<dbReference type="RefSeq" id="WP_125675776.1">
    <property type="nucleotide sequence ID" value="NZ_JBHTOI010000002.1"/>
</dbReference>
<feature type="binding site" evidence="3">
    <location>
        <position position="10"/>
    </location>
    <ligand>
        <name>substrate</name>
    </ligand>
</feature>
<evidence type="ECO:0000256" key="3">
    <source>
        <dbReference type="HAMAP-Rule" id="MF_01929"/>
    </source>
</evidence>
<evidence type="ECO:0000256" key="1">
    <source>
        <dbReference type="ARBA" id="ARBA00022755"/>
    </source>
</evidence>
<dbReference type="InterPro" id="IPR033747">
    <property type="entry name" value="PurE_ClassI"/>
</dbReference>
<evidence type="ECO:0000256" key="4">
    <source>
        <dbReference type="PIRNR" id="PIRNR001338"/>
    </source>
</evidence>
<keyword evidence="6" id="KW-0456">Lyase</keyword>
<dbReference type="SUPFAM" id="SSF52255">
    <property type="entry name" value="N5-CAIR mutase (phosphoribosylaminoimidazole carboxylase, PurE)"/>
    <property type="match status" value="1"/>
</dbReference>
<organism evidence="6 7">
    <name type="scientific">Companilactobacillus keshanensis</name>
    <dbReference type="NCBI Taxonomy" id="2486003"/>
    <lineage>
        <taxon>Bacteria</taxon>
        <taxon>Bacillati</taxon>
        <taxon>Bacillota</taxon>
        <taxon>Bacilli</taxon>
        <taxon>Lactobacillales</taxon>
        <taxon>Lactobacillaceae</taxon>
        <taxon>Companilactobacillus</taxon>
    </lineage>
</organism>
<keyword evidence="7" id="KW-1185">Reference proteome</keyword>
<dbReference type="HAMAP" id="MF_01929">
    <property type="entry name" value="PurE_classI"/>
    <property type="match status" value="1"/>
</dbReference>
<keyword evidence="1 3" id="KW-0658">Purine biosynthesis</keyword>
<feature type="binding site" evidence="3">
    <location>
        <position position="13"/>
    </location>
    <ligand>
        <name>substrate</name>
    </ligand>
</feature>
<comment type="pathway">
    <text evidence="3 4">Purine metabolism; IMP biosynthesis via de novo pathway; 5-amino-1-(5-phospho-D-ribosyl)imidazole-4-carboxylate from 5-amino-1-(5-phospho-D-ribosyl)imidazole (N5-CAIR route): step 2/2.</text>
</comment>
<evidence type="ECO:0000313" key="6">
    <source>
        <dbReference type="EMBL" id="MFD1417241.1"/>
    </source>
</evidence>
<name>A0ABW4BQR1_9LACO</name>
<dbReference type="EC" id="5.4.99.18" evidence="3 4"/>
<evidence type="ECO:0000313" key="7">
    <source>
        <dbReference type="Proteomes" id="UP001597251"/>
    </source>
</evidence>
<keyword evidence="2 3" id="KW-0413">Isomerase</keyword>
<comment type="catalytic activity">
    <reaction evidence="3 4">
        <text>5-carboxyamino-1-(5-phospho-D-ribosyl)imidazole + H(+) = 5-amino-1-(5-phospho-D-ribosyl)imidazole-4-carboxylate</text>
        <dbReference type="Rhea" id="RHEA:13193"/>
        <dbReference type="ChEBI" id="CHEBI:15378"/>
        <dbReference type="ChEBI" id="CHEBI:58730"/>
        <dbReference type="ChEBI" id="CHEBI:77657"/>
        <dbReference type="EC" id="5.4.99.18"/>
    </reaction>
</comment>
<proteinExistence type="inferred from homology"/>
<dbReference type="PIRSF" id="PIRSF001338">
    <property type="entry name" value="AIR_carboxylase"/>
    <property type="match status" value="1"/>
</dbReference>
<dbReference type="GO" id="GO:0034023">
    <property type="term" value="F:5-(carboxyamino)imidazole ribonucleotide mutase activity"/>
    <property type="evidence" value="ECO:0007669"/>
    <property type="project" value="UniProtKB-EC"/>
</dbReference>
<dbReference type="Gene3D" id="3.40.50.1970">
    <property type="match status" value="1"/>
</dbReference>
<gene>
    <name evidence="3 6" type="primary">purE</name>
    <name evidence="6" type="ORF">ACFQ42_00490</name>
</gene>
<evidence type="ECO:0000259" key="5">
    <source>
        <dbReference type="SMART" id="SM01001"/>
    </source>
</evidence>